<evidence type="ECO:0000256" key="3">
    <source>
        <dbReference type="SAM" id="MobiDB-lite"/>
    </source>
</evidence>
<feature type="region of interest" description="Disordered" evidence="3">
    <location>
        <begin position="113"/>
        <end position="143"/>
    </location>
</feature>
<organism evidence="4 5">
    <name type="scientific">Meganyctiphanes norvegica</name>
    <name type="common">Northern krill</name>
    <name type="synonym">Thysanopoda norvegica</name>
    <dbReference type="NCBI Taxonomy" id="48144"/>
    <lineage>
        <taxon>Eukaryota</taxon>
        <taxon>Metazoa</taxon>
        <taxon>Ecdysozoa</taxon>
        <taxon>Arthropoda</taxon>
        <taxon>Crustacea</taxon>
        <taxon>Multicrustacea</taxon>
        <taxon>Malacostraca</taxon>
        <taxon>Eumalacostraca</taxon>
        <taxon>Eucarida</taxon>
        <taxon>Euphausiacea</taxon>
        <taxon>Euphausiidae</taxon>
        <taxon>Meganyctiphanes</taxon>
    </lineage>
</organism>
<reference evidence="4 5" key="1">
    <citation type="submission" date="2024-05" db="EMBL/GenBank/DDBJ databases">
        <authorList>
            <person name="Wallberg A."/>
        </authorList>
    </citation>
    <scope>NUCLEOTIDE SEQUENCE [LARGE SCALE GENOMIC DNA]</scope>
</reference>
<dbReference type="PANTHER" id="PTHR10380">
    <property type="entry name" value="CUTICLE PROTEIN"/>
    <property type="match status" value="1"/>
</dbReference>
<feature type="compositionally biased region" description="Polar residues" evidence="3">
    <location>
        <begin position="131"/>
        <end position="143"/>
    </location>
</feature>
<dbReference type="PROSITE" id="PS51155">
    <property type="entry name" value="CHIT_BIND_RR_2"/>
    <property type="match status" value="1"/>
</dbReference>
<feature type="non-terminal residue" evidence="4">
    <location>
        <position position="143"/>
    </location>
</feature>
<dbReference type="InterPro" id="IPR050468">
    <property type="entry name" value="Cuticle_Struct_Prot"/>
</dbReference>
<dbReference type="PROSITE" id="PS00233">
    <property type="entry name" value="CHIT_BIND_RR_1"/>
    <property type="match status" value="1"/>
</dbReference>
<name>A0AAV2RRK9_MEGNR</name>
<sequence>MSAPQGYGYGGSGSGGGGPVATILRDDREGPDASGYYSFNVDTSDGIRRQEQGQGSGPNGAVVQQGSYSFTFPDGTPAEFSFVADENGFQPVSNLLPTPHPLPAHAIAQIEFARQQGSQGNRGGSASRNSYSPPQSPSNAYNF</sequence>
<evidence type="ECO:0000256" key="2">
    <source>
        <dbReference type="PROSITE-ProRule" id="PRU00497"/>
    </source>
</evidence>
<keyword evidence="5" id="KW-1185">Reference proteome</keyword>
<dbReference type="AlphaFoldDB" id="A0AAV2RRK9"/>
<protein>
    <submittedName>
        <fullName evidence="4">Uncharacterized protein</fullName>
    </submittedName>
</protein>
<keyword evidence="1 2" id="KW-0193">Cuticle</keyword>
<dbReference type="InterPro" id="IPR031311">
    <property type="entry name" value="CHIT_BIND_RR_consensus"/>
</dbReference>
<dbReference type="Proteomes" id="UP001497623">
    <property type="component" value="Unassembled WGS sequence"/>
</dbReference>
<dbReference type="Pfam" id="PF00379">
    <property type="entry name" value="Chitin_bind_4"/>
    <property type="match status" value="1"/>
</dbReference>
<evidence type="ECO:0000313" key="4">
    <source>
        <dbReference type="EMBL" id="CAL4134395.1"/>
    </source>
</evidence>
<dbReference type="EMBL" id="CAXKWB010028822">
    <property type="protein sequence ID" value="CAL4134395.1"/>
    <property type="molecule type" value="Genomic_DNA"/>
</dbReference>
<evidence type="ECO:0000313" key="5">
    <source>
        <dbReference type="Proteomes" id="UP001497623"/>
    </source>
</evidence>
<dbReference type="InterPro" id="IPR000618">
    <property type="entry name" value="Insect_cuticle"/>
</dbReference>
<proteinExistence type="predicted"/>
<accession>A0AAV2RRK9</accession>
<gene>
    <name evidence="4" type="ORF">MNOR_LOCUS27408</name>
</gene>
<comment type="caution">
    <text evidence="4">The sequence shown here is derived from an EMBL/GenBank/DDBJ whole genome shotgun (WGS) entry which is preliminary data.</text>
</comment>
<feature type="compositionally biased region" description="Gly residues" evidence="3">
    <location>
        <begin position="7"/>
        <end position="19"/>
    </location>
</feature>
<feature type="region of interest" description="Disordered" evidence="3">
    <location>
        <begin position="1"/>
        <end position="68"/>
    </location>
</feature>
<dbReference type="PRINTS" id="PR00947">
    <property type="entry name" value="CUTICLE"/>
</dbReference>
<dbReference type="PANTHER" id="PTHR10380:SF173">
    <property type="entry name" value="CUTICULAR PROTEIN 47EF, ISOFORM C-RELATED"/>
    <property type="match status" value="1"/>
</dbReference>
<feature type="compositionally biased region" description="Low complexity" evidence="3">
    <location>
        <begin position="113"/>
        <end position="130"/>
    </location>
</feature>
<evidence type="ECO:0000256" key="1">
    <source>
        <dbReference type="ARBA" id="ARBA00022460"/>
    </source>
</evidence>
<dbReference type="GO" id="GO:0008010">
    <property type="term" value="F:structural constituent of chitin-based larval cuticle"/>
    <property type="evidence" value="ECO:0007669"/>
    <property type="project" value="TreeGrafter"/>
</dbReference>
<dbReference type="GO" id="GO:0062129">
    <property type="term" value="C:chitin-based extracellular matrix"/>
    <property type="evidence" value="ECO:0007669"/>
    <property type="project" value="TreeGrafter"/>
</dbReference>